<dbReference type="GeneID" id="85358055"/>
<evidence type="ECO:0000313" key="1">
    <source>
        <dbReference type="EMBL" id="KAK0443376.1"/>
    </source>
</evidence>
<dbReference type="RefSeq" id="XP_060324695.1">
    <property type="nucleotide sequence ID" value="XM_060474507.1"/>
</dbReference>
<proteinExistence type="predicted"/>
<dbReference type="Proteomes" id="UP001175211">
    <property type="component" value="Unassembled WGS sequence"/>
</dbReference>
<dbReference type="SUPFAM" id="SSF52047">
    <property type="entry name" value="RNI-like"/>
    <property type="match status" value="1"/>
</dbReference>
<comment type="caution">
    <text evidence="1">The sequence shown here is derived from an EMBL/GenBank/DDBJ whole genome shotgun (WGS) entry which is preliminary data.</text>
</comment>
<evidence type="ECO:0008006" key="3">
    <source>
        <dbReference type="Google" id="ProtNLM"/>
    </source>
</evidence>
<dbReference type="AlphaFoldDB" id="A0AA39JIG7"/>
<keyword evidence="2" id="KW-1185">Reference proteome</keyword>
<sequence>MSHRSLVDVTSPQSPVLSKRRPFVRTPLLLSLPTELLERIIYESCNTGRRALRCTCMLLCRFATPFVFETLVIDTETMSLSNSRDRLRFFRALASGKTFTRYVRYLHLISLELPEGRCTLVSLDRRRRERNSKKLEELLVAAIPLMTSLRGVQYDGVERRLRENGVLWDQIRSLPSISMFSWIGYPVPITNFPHLTQLSIRGHLFSRSVAILISNSPHLSSLSVLSTNFPGYNPSVLAFFRQYPPGKYSSITNLSLCGNLAVFQSDVPLLIPHLCQLQSLELSINFVASEFWASLQAERIFVRRLSLSLLRDDPMLFDYLCSYSGLDSLFLLIRRGSGEATQKGMERVRERHGEMLQKCEPPGLQFGEYDAEDNSWSWKISEAVWMRKWGLDQHSRMCGICIL</sequence>
<organism evidence="1 2">
    <name type="scientific">Armillaria tabescens</name>
    <name type="common">Ringless honey mushroom</name>
    <name type="synonym">Agaricus tabescens</name>
    <dbReference type="NCBI Taxonomy" id="1929756"/>
    <lineage>
        <taxon>Eukaryota</taxon>
        <taxon>Fungi</taxon>
        <taxon>Dikarya</taxon>
        <taxon>Basidiomycota</taxon>
        <taxon>Agaricomycotina</taxon>
        <taxon>Agaricomycetes</taxon>
        <taxon>Agaricomycetidae</taxon>
        <taxon>Agaricales</taxon>
        <taxon>Marasmiineae</taxon>
        <taxon>Physalacriaceae</taxon>
        <taxon>Desarmillaria</taxon>
    </lineage>
</organism>
<accession>A0AA39JIG7</accession>
<name>A0AA39JIG7_ARMTA</name>
<protein>
    <recommendedName>
        <fullName evidence="3">F-box domain-containing protein</fullName>
    </recommendedName>
</protein>
<reference evidence="1" key="1">
    <citation type="submission" date="2023-06" db="EMBL/GenBank/DDBJ databases">
        <authorList>
            <consortium name="Lawrence Berkeley National Laboratory"/>
            <person name="Ahrendt S."/>
            <person name="Sahu N."/>
            <person name="Indic B."/>
            <person name="Wong-Bajracharya J."/>
            <person name="Merenyi Z."/>
            <person name="Ke H.-M."/>
            <person name="Monk M."/>
            <person name="Kocsube S."/>
            <person name="Drula E."/>
            <person name="Lipzen A."/>
            <person name="Balint B."/>
            <person name="Henrissat B."/>
            <person name="Andreopoulos B."/>
            <person name="Martin F.M."/>
            <person name="Harder C.B."/>
            <person name="Rigling D."/>
            <person name="Ford K.L."/>
            <person name="Foster G.D."/>
            <person name="Pangilinan J."/>
            <person name="Papanicolaou A."/>
            <person name="Barry K."/>
            <person name="LaButti K."/>
            <person name="Viragh M."/>
            <person name="Koriabine M."/>
            <person name="Yan M."/>
            <person name="Riley R."/>
            <person name="Champramary S."/>
            <person name="Plett K.L."/>
            <person name="Tsai I.J."/>
            <person name="Slot J."/>
            <person name="Sipos G."/>
            <person name="Plett J."/>
            <person name="Nagy L.G."/>
            <person name="Grigoriev I.V."/>
        </authorList>
    </citation>
    <scope>NUCLEOTIDE SEQUENCE</scope>
    <source>
        <strain evidence="1">CCBAS 213</strain>
    </source>
</reference>
<dbReference type="InterPro" id="IPR032675">
    <property type="entry name" value="LRR_dom_sf"/>
</dbReference>
<dbReference type="EMBL" id="JAUEPS010000059">
    <property type="protein sequence ID" value="KAK0443376.1"/>
    <property type="molecule type" value="Genomic_DNA"/>
</dbReference>
<evidence type="ECO:0000313" key="2">
    <source>
        <dbReference type="Proteomes" id="UP001175211"/>
    </source>
</evidence>
<gene>
    <name evidence="1" type="ORF">EV420DRAFT_1576576</name>
</gene>
<dbReference type="Gene3D" id="3.80.10.10">
    <property type="entry name" value="Ribonuclease Inhibitor"/>
    <property type="match status" value="1"/>
</dbReference>